<keyword evidence="5 7" id="KW-0808">Transferase</keyword>
<dbReference type="PROSITE" id="PS51219">
    <property type="entry name" value="DPCK"/>
    <property type="match status" value="1"/>
</dbReference>
<comment type="caution">
    <text evidence="7">The sequence shown here is derived from an EMBL/GenBank/DDBJ whole genome shotgun (WGS) entry which is preliminary data.</text>
</comment>
<keyword evidence="3 5" id="KW-0067">ATP-binding</keyword>
<proteinExistence type="inferred from homology"/>
<dbReference type="SUPFAM" id="SSF52540">
    <property type="entry name" value="P-loop containing nucleoside triphosphate hydrolases"/>
    <property type="match status" value="1"/>
</dbReference>
<evidence type="ECO:0000313" key="8">
    <source>
        <dbReference type="Proteomes" id="UP001149719"/>
    </source>
</evidence>
<keyword evidence="5 7" id="KW-0418">Kinase</keyword>
<evidence type="ECO:0000256" key="6">
    <source>
        <dbReference type="NCBIfam" id="TIGR00152"/>
    </source>
</evidence>
<evidence type="ECO:0000313" key="7">
    <source>
        <dbReference type="EMBL" id="MCZ2720473.1"/>
    </source>
</evidence>
<dbReference type="Proteomes" id="UP001149719">
    <property type="component" value="Unassembled WGS sequence"/>
</dbReference>
<keyword evidence="2 5" id="KW-0547">Nucleotide-binding</keyword>
<feature type="binding site" evidence="5">
    <location>
        <begin position="13"/>
        <end position="18"/>
    </location>
    <ligand>
        <name>ATP</name>
        <dbReference type="ChEBI" id="CHEBI:30616"/>
    </ligand>
</feature>
<dbReference type="RefSeq" id="WP_269122392.1">
    <property type="nucleotide sequence ID" value="NZ_JAPUBN010000006.1"/>
</dbReference>
<gene>
    <name evidence="5 7" type="primary">coaE</name>
    <name evidence="7" type="ORF">O1D97_02125</name>
</gene>
<reference evidence="7" key="1">
    <citation type="submission" date="2022-12" db="EMBL/GenBank/DDBJ databases">
        <title>Marinomonas 15G1-11 sp. nov, isolated from marine algae.</title>
        <authorList>
            <person name="Butt M."/>
            <person name="Choi D.G."/>
            <person name="Kim J.M."/>
            <person name="Lee J.K."/>
            <person name="Baek J.H."/>
            <person name="Jeon C.O."/>
        </authorList>
    </citation>
    <scope>NUCLEOTIDE SEQUENCE</scope>
    <source>
        <strain evidence="7">15G1-11</strain>
    </source>
</reference>
<dbReference type="EMBL" id="JAPUBN010000006">
    <property type="protein sequence ID" value="MCZ2720473.1"/>
    <property type="molecule type" value="Genomic_DNA"/>
</dbReference>
<organism evidence="7 8">
    <name type="scientific">Marinomonas phaeophyticola</name>
    <dbReference type="NCBI Taxonomy" id="3004091"/>
    <lineage>
        <taxon>Bacteria</taxon>
        <taxon>Pseudomonadati</taxon>
        <taxon>Pseudomonadota</taxon>
        <taxon>Gammaproteobacteria</taxon>
        <taxon>Oceanospirillales</taxon>
        <taxon>Oceanospirillaceae</taxon>
        <taxon>Marinomonas</taxon>
    </lineage>
</organism>
<dbReference type="CDD" id="cd02022">
    <property type="entry name" value="DPCK"/>
    <property type="match status" value="1"/>
</dbReference>
<evidence type="ECO:0000256" key="4">
    <source>
        <dbReference type="ARBA" id="ARBA00022993"/>
    </source>
</evidence>
<protein>
    <recommendedName>
        <fullName evidence="5 6">Dephospho-CoA kinase</fullName>
        <ecNumber evidence="5 6">2.7.1.24</ecNumber>
    </recommendedName>
    <alternativeName>
        <fullName evidence="5">Dephosphocoenzyme A kinase</fullName>
    </alternativeName>
</protein>
<evidence type="ECO:0000256" key="2">
    <source>
        <dbReference type="ARBA" id="ARBA00022741"/>
    </source>
</evidence>
<comment type="function">
    <text evidence="5">Catalyzes the phosphorylation of the 3'-hydroxyl group of dephosphocoenzyme A to form coenzyme A.</text>
</comment>
<accession>A0ABT4JQ18</accession>
<keyword evidence="5" id="KW-0963">Cytoplasm</keyword>
<evidence type="ECO:0000256" key="3">
    <source>
        <dbReference type="ARBA" id="ARBA00022840"/>
    </source>
</evidence>
<dbReference type="InterPro" id="IPR027417">
    <property type="entry name" value="P-loop_NTPase"/>
</dbReference>
<name>A0ABT4JQ18_9GAMM</name>
<dbReference type="PANTHER" id="PTHR10695:SF46">
    <property type="entry name" value="BIFUNCTIONAL COENZYME A SYNTHASE-RELATED"/>
    <property type="match status" value="1"/>
</dbReference>
<sequence>MKKILVGLTGGIGSGKSTVAKLFSQLNVEYIDVDDISRETVLPGSLLLSKISKRYGSDILNSDHTLNRSKLRSIIFNDLSEKEWLESVSHPAIRQLTMERIESFTSKYCLLVHPLLFETNQDQICDAVIAISVSKDLQVERVCNRDKTSSAEALKIINTQLSNDDRVAKAKYVIENTGNVDELGDKVSLLHQQILNSINE</sequence>
<keyword evidence="8" id="KW-1185">Reference proteome</keyword>
<evidence type="ECO:0000256" key="5">
    <source>
        <dbReference type="HAMAP-Rule" id="MF_00376"/>
    </source>
</evidence>
<dbReference type="EC" id="2.7.1.24" evidence="5 6"/>
<comment type="catalytic activity">
    <reaction evidence="5">
        <text>3'-dephospho-CoA + ATP = ADP + CoA + H(+)</text>
        <dbReference type="Rhea" id="RHEA:18245"/>
        <dbReference type="ChEBI" id="CHEBI:15378"/>
        <dbReference type="ChEBI" id="CHEBI:30616"/>
        <dbReference type="ChEBI" id="CHEBI:57287"/>
        <dbReference type="ChEBI" id="CHEBI:57328"/>
        <dbReference type="ChEBI" id="CHEBI:456216"/>
        <dbReference type="EC" id="2.7.1.24"/>
    </reaction>
</comment>
<comment type="similarity">
    <text evidence="1 5">Belongs to the CoaE family.</text>
</comment>
<dbReference type="InterPro" id="IPR001977">
    <property type="entry name" value="Depp_CoAkinase"/>
</dbReference>
<dbReference type="Pfam" id="PF01121">
    <property type="entry name" value="CoaE"/>
    <property type="match status" value="1"/>
</dbReference>
<keyword evidence="4 5" id="KW-0173">Coenzyme A biosynthesis</keyword>
<dbReference type="HAMAP" id="MF_00376">
    <property type="entry name" value="Dephospho_CoA_kinase"/>
    <property type="match status" value="1"/>
</dbReference>
<dbReference type="PANTHER" id="PTHR10695">
    <property type="entry name" value="DEPHOSPHO-COA KINASE-RELATED"/>
    <property type="match status" value="1"/>
</dbReference>
<evidence type="ECO:0000256" key="1">
    <source>
        <dbReference type="ARBA" id="ARBA00009018"/>
    </source>
</evidence>
<comment type="subcellular location">
    <subcellularLocation>
        <location evidence="5">Cytoplasm</location>
    </subcellularLocation>
</comment>
<dbReference type="NCBIfam" id="TIGR00152">
    <property type="entry name" value="dephospho-CoA kinase"/>
    <property type="match status" value="1"/>
</dbReference>
<comment type="pathway">
    <text evidence="5">Cofactor biosynthesis; coenzyme A biosynthesis; CoA from (R)-pantothenate: step 5/5.</text>
</comment>
<dbReference type="Gene3D" id="3.40.50.300">
    <property type="entry name" value="P-loop containing nucleotide triphosphate hydrolases"/>
    <property type="match status" value="1"/>
</dbReference>
<dbReference type="GO" id="GO:0004140">
    <property type="term" value="F:dephospho-CoA kinase activity"/>
    <property type="evidence" value="ECO:0007669"/>
    <property type="project" value="UniProtKB-EC"/>
</dbReference>